<feature type="region of interest" description="Disordered" evidence="1">
    <location>
        <begin position="17"/>
        <end position="38"/>
    </location>
</feature>
<name>A0A448WT88_9PLAT</name>
<gene>
    <name evidence="2" type="ORF">PXEA_LOCUS12967</name>
</gene>
<reference evidence="2" key="1">
    <citation type="submission" date="2018-11" db="EMBL/GenBank/DDBJ databases">
        <authorList>
            <consortium name="Pathogen Informatics"/>
        </authorList>
    </citation>
    <scope>NUCLEOTIDE SEQUENCE</scope>
</reference>
<evidence type="ECO:0000256" key="1">
    <source>
        <dbReference type="SAM" id="MobiDB-lite"/>
    </source>
</evidence>
<evidence type="ECO:0000313" key="3">
    <source>
        <dbReference type="Proteomes" id="UP000784294"/>
    </source>
</evidence>
<keyword evidence="3" id="KW-1185">Reference proteome</keyword>
<evidence type="ECO:0000313" key="2">
    <source>
        <dbReference type="EMBL" id="VEL19527.1"/>
    </source>
</evidence>
<dbReference type="EMBL" id="CAAALY010041951">
    <property type="protein sequence ID" value="VEL19527.1"/>
    <property type="molecule type" value="Genomic_DNA"/>
</dbReference>
<dbReference type="AlphaFoldDB" id="A0A448WT88"/>
<comment type="caution">
    <text evidence="2">The sequence shown here is derived from an EMBL/GenBank/DDBJ whole genome shotgun (WGS) entry which is preliminary data.</text>
</comment>
<protein>
    <submittedName>
        <fullName evidence="2">Uncharacterized protein</fullName>
    </submittedName>
</protein>
<proteinExistence type="predicted"/>
<accession>A0A448WT88</accession>
<sequence length="131" mass="14540">MNYACCHQTTFQQCISDSSQSSHGNWPNTSKSPDNALQLTGNWRKSSSSWLDEGVRSNETFSLRSAHYPVDSYAVSRSAIVPALRPASRGHPRGFDNSYSGLRPSPVTRGGTRAQICRWSMAVWFLVTLLT</sequence>
<dbReference type="Proteomes" id="UP000784294">
    <property type="component" value="Unassembled WGS sequence"/>
</dbReference>
<organism evidence="2 3">
    <name type="scientific">Protopolystoma xenopodis</name>
    <dbReference type="NCBI Taxonomy" id="117903"/>
    <lineage>
        <taxon>Eukaryota</taxon>
        <taxon>Metazoa</taxon>
        <taxon>Spiralia</taxon>
        <taxon>Lophotrochozoa</taxon>
        <taxon>Platyhelminthes</taxon>
        <taxon>Monogenea</taxon>
        <taxon>Polyopisthocotylea</taxon>
        <taxon>Polystomatidea</taxon>
        <taxon>Polystomatidae</taxon>
        <taxon>Protopolystoma</taxon>
    </lineage>
</organism>